<reference evidence="3" key="1">
    <citation type="submission" date="2017-09" db="EMBL/GenBank/DDBJ databases">
        <title>Contemporary evolution of a Lepidopteran species, Heliothis virescens, in response to modern agricultural practices.</title>
        <authorList>
            <person name="Fritz M.L."/>
            <person name="Deyonke A.M."/>
            <person name="Papanicolaou A."/>
            <person name="Micinski S."/>
            <person name="Westbrook J."/>
            <person name="Gould F."/>
        </authorList>
    </citation>
    <scope>NUCLEOTIDE SEQUENCE [LARGE SCALE GENOMIC DNA]</scope>
    <source>
        <strain evidence="3">HvINT-</strain>
        <tissue evidence="3">Whole body</tissue>
    </source>
</reference>
<feature type="region of interest" description="Disordered" evidence="2">
    <location>
        <begin position="1230"/>
        <end position="1252"/>
    </location>
</feature>
<feature type="region of interest" description="Disordered" evidence="2">
    <location>
        <begin position="1"/>
        <end position="30"/>
    </location>
</feature>
<evidence type="ECO:0000313" key="3">
    <source>
        <dbReference type="EMBL" id="PCG72887.1"/>
    </source>
</evidence>
<keyword evidence="1" id="KW-0175">Coiled coil</keyword>
<comment type="caution">
    <text evidence="3">The sequence shown here is derived from an EMBL/GenBank/DDBJ whole genome shotgun (WGS) entry which is preliminary data.</text>
</comment>
<evidence type="ECO:0000256" key="2">
    <source>
        <dbReference type="SAM" id="MobiDB-lite"/>
    </source>
</evidence>
<feature type="compositionally biased region" description="Polar residues" evidence="2">
    <location>
        <begin position="835"/>
        <end position="851"/>
    </location>
</feature>
<feature type="region of interest" description="Disordered" evidence="2">
    <location>
        <begin position="67"/>
        <end position="89"/>
    </location>
</feature>
<name>A0A2A4JLF3_HELVI</name>
<dbReference type="EMBL" id="NWSH01001057">
    <property type="protein sequence ID" value="PCG72887.1"/>
    <property type="molecule type" value="Genomic_DNA"/>
</dbReference>
<feature type="compositionally biased region" description="Basic and acidic residues" evidence="2">
    <location>
        <begin position="16"/>
        <end position="30"/>
    </location>
</feature>
<feature type="compositionally biased region" description="Basic and acidic residues" evidence="2">
    <location>
        <begin position="67"/>
        <end position="77"/>
    </location>
</feature>
<evidence type="ECO:0000256" key="1">
    <source>
        <dbReference type="SAM" id="Coils"/>
    </source>
</evidence>
<feature type="region of interest" description="Disordered" evidence="2">
    <location>
        <begin position="811"/>
        <end position="855"/>
    </location>
</feature>
<feature type="compositionally biased region" description="Basic and acidic residues" evidence="2">
    <location>
        <begin position="1614"/>
        <end position="1630"/>
    </location>
</feature>
<organism evidence="3">
    <name type="scientific">Heliothis virescens</name>
    <name type="common">Tobacco budworm moth</name>
    <dbReference type="NCBI Taxonomy" id="7102"/>
    <lineage>
        <taxon>Eukaryota</taxon>
        <taxon>Metazoa</taxon>
        <taxon>Ecdysozoa</taxon>
        <taxon>Arthropoda</taxon>
        <taxon>Hexapoda</taxon>
        <taxon>Insecta</taxon>
        <taxon>Pterygota</taxon>
        <taxon>Neoptera</taxon>
        <taxon>Endopterygota</taxon>
        <taxon>Lepidoptera</taxon>
        <taxon>Glossata</taxon>
        <taxon>Ditrysia</taxon>
        <taxon>Noctuoidea</taxon>
        <taxon>Noctuidae</taxon>
        <taxon>Heliothinae</taxon>
        <taxon>Heliothis</taxon>
    </lineage>
</organism>
<feature type="compositionally biased region" description="Basic and acidic residues" evidence="2">
    <location>
        <begin position="817"/>
        <end position="833"/>
    </location>
</feature>
<accession>A0A2A4JLF3</accession>
<gene>
    <name evidence="3" type="ORF">B5V51_387</name>
</gene>
<protein>
    <submittedName>
        <fullName evidence="3">Uncharacterized protein</fullName>
    </submittedName>
</protein>
<feature type="compositionally biased region" description="Basic and acidic residues" evidence="2">
    <location>
        <begin position="1241"/>
        <end position="1252"/>
    </location>
</feature>
<sequence>MGTKQEATYSKGYRKATVDSKKRTEPRRRSFDARHISRSILNGIVSDMHRLNQIPSTPCRMIRIKKEEGSSKKKDSSEPPQTPQNNPTSMTNLILWNISKALELKPFMDLKGEIEAAKQRLDSDERDLSTMTTSHPEQQHLVCALLAWQQLGHEDADSLYRFIEPKRHEFNVSCADTCIGKSKNFEKLLKGGNIHESYKSTNVAQDPAAPKPLNPGTSACGSYGSHTSGPVVKLPVETKLIMRLDNQPTSSRQQSIKVPRAPEKETLNKIEAACCMDSDCFERLAVLDASTNELRSRAGKLARRESERVELLERAEAAWKDLEIGYQRRLAMAEEKEEDLNKQIQRLIAERNDFKATCNSMVLDLKDRGDIVEKARTNLSHAENQVCERALLKMRLSEEAAKGEAALAENQCRLAQFERDLQFKEDQARRKLALIDNETDSARALTCEAERAMRAELSGLREQIGQVSKELLQEDELNVRIKEEHEMLRQEKMEIVEDLDGCKLMCDNRMQGRIDELMKKKEMLDGVKEKVMECRCKLPVDATVEAKRTPSLAAMCRCAPEDRLLETCSCTSLRSKLLSNLLADLFGGLQAELGGSGSQMPCQLLKCLEDKHNWDRASVIKTNLRNFFSKLLMSELDIAIATSIENYHAKWVGASCADIAKMAPDLDDDAKEGWEQRALEKRAQKMATQLAEQLFQERAEQLAQRAKEIVTSGPPPCECKPQICCEREPPAVFPCLMQPNTPFGPGSLFANRQSGDKTTPAIWKRTIQDVTQLRHQIEDLKKDSIKKEDLKLMEQKIFKIVKQASVMENGDSLNTPKDSHNLHGENAKKERISKIINSDESPKTLNPNKLASSKKRALDSNNFQKRGSIYEKPTKQTKKQIHGQSYAVNLCLCGIQKNGKSIQNPAVNSEGKSSWKQKPLKDIIPQNSIIKHTKPININLPAPEVDDNSSKISDPCNSNCKCFHKVPSNTSIDKLLETLTKWKCDLADPTEKCIRNIKSSFSKYSKTAIKESMRVSNQNDSKINLSISTESNKEEMNERDIHKYSYNETERKQKLFKQPTTTESEYMGAVYLDKSNENFCKCIPNINSSMGKDSEKHENGDNNITFKCINTNACECKIYQQMQKDHKRSQTEELYKIEIQSNQCEVIQTNDIPVTNNITTYSSNHISHHREINGLSDVNNVTQKTELFPNNCEYYIKFLGVTLDDLNAGNETKKLMNDDDNDDEDVIITEDKNLQHRRRLPKSDSGRNGKSESFKCECTAKFEEFKSFMTKFFNNKTNDNTQSGDGLDSPSFKYTENTIESCVCCNSVNVEDSADLEENAFHLLEDHLKGKLEEFKTFSCKSTCIPPEEEEKLFSAILQRVKQVISDCANEMKCSCPGDRPSNGSWNRAYGLLQEYLKIKIKRVQCLCVLNEKNKDVILPNILEKVCNLIENDFQRLKDICKCRNTAEVHRKCVRIEDLTFNAKDLPEKDTNNVEVQNFPMVRKLSKQNSNNSMILTENISSQVPPNLGMEAKSCDVIKPDTRNAQTTEVDYILTNSKSNGVMYNKCDCCQNTDKATYREFSDMFGNKEVLVNLYADNIIKTKESNVDAEITNNDQKQSENHFAKGENSTNHTTRREISEDDKHNPAENDEAARVPYIGYTVDCTCDKTLGSCVCMKSVVQANNDNIDNLWKGYLVNNDNHQKYSYIMHGTPNTNSADVINCHGLNGEMLNNTPKGSFDNVDTCTCETEMNVENEDDIILKYSLDNTNSINHNTFDENMSMGASLTNSEPPFDWFTCSIPLNSERSNAYKLANTIYFPEVPVDLYKKSPVANIVMDNKTSKEAQNCDCDKVPICHVKMLVENIEKNLIESKCTCDSLISKVCPVHSKRVY</sequence>
<proteinExistence type="predicted"/>
<feature type="region of interest" description="Disordered" evidence="2">
    <location>
        <begin position="1591"/>
        <end position="1630"/>
    </location>
</feature>
<feature type="coiled-coil region" evidence="1">
    <location>
        <begin position="330"/>
        <end position="357"/>
    </location>
</feature>